<dbReference type="AlphaFoldDB" id="A0A1M2VX66"/>
<protein>
    <recommendedName>
        <fullName evidence="1">DUF7770 domain-containing protein</fullName>
    </recommendedName>
</protein>
<accession>A0A1M2VX66</accession>
<dbReference type="InterPro" id="IPR056672">
    <property type="entry name" value="DUF7770"/>
</dbReference>
<gene>
    <name evidence="2" type="ORF">TRAPUB_11345</name>
</gene>
<dbReference type="STRING" id="154538.A0A1M2VX66"/>
<feature type="domain" description="DUF7770" evidence="1">
    <location>
        <begin position="32"/>
        <end position="184"/>
    </location>
</feature>
<proteinExistence type="predicted"/>
<dbReference type="Pfam" id="PF24968">
    <property type="entry name" value="DUF7770"/>
    <property type="match status" value="1"/>
</dbReference>
<sequence length="185" mass="20184">MATVYDRAFKPIDRNQAVAKIVVTASGAAGNVVATPNGSGGFVPNIYHWRLYLVLLPNPLLPTRTRSVLLDIIPANPPTGCLVISSKEMPASTASGKVELELPPAGSPTVQQIVDLFKNKGMDRYMFDATGSGCLWWVIVGVRHLEEAGLVEAGASRALQVFHHEHAQAHPERHPLPVRQGRFYW</sequence>
<reference evidence="2 3" key="1">
    <citation type="submission" date="2016-10" db="EMBL/GenBank/DDBJ databases">
        <title>Genome sequence of the basidiomycete white-rot fungus Trametes pubescens.</title>
        <authorList>
            <person name="Makela M.R."/>
            <person name="Granchi Z."/>
            <person name="Peng M."/>
            <person name="De Vries R.P."/>
            <person name="Grigoriev I."/>
            <person name="Riley R."/>
            <person name="Hilden K."/>
        </authorList>
    </citation>
    <scope>NUCLEOTIDE SEQUENCE [LARGE SCALE GENOMIC DNA]</scope>
    <source>
        <strain evidence="2 3">FBCC735</strain>
    </source>
</reference>
<evidence type="ECO:0000259" key="1">
    <source>
        <dbReference type="Pfam" id="PF24968"/>
    </source>
</evidence>
<evidence type="ECO:0000313" key="2">
    <source>
        <dbReference type="EMBL" id="OJT12120.1"/>
    </source>
</evidence>
<evidence type="ECO:0000313" key="3">
    <source>
        <dbReference type="Proteomes" id="UP000184267"/>
    </source>
</evidence>
<name>A0A1M2VX66_TRAPU</name>
<organism evidence="2 3">
    <name type="scientific">Trametes pubescens</name>
    <name type="common">White-rot fungus</name>
    <dbReference type="NCBI Taxonomy" id="154538"/>
    <lineage>
        <taxon>Eukaryota</taxon>
        <taxon>Fungi</taxon>
        <taxon>Dikarya</taxon>
        <taxon>Basidiomycota</taxon>
        <taxon>Agaricomycotina</taxon>
        <taxon>Agaricomycetes</taxon>
        <taxon>Polyporales</taxon>
        <taxon>Polyporaceae</taxon>
        <taxon>Trametes</taxon>
    </lineage>
</organism>
<comment type="caution">
    <text evidence="2">The sequence shown here is derived from an EMBL/GenBank/DDBJ whole genome shotgun (WGS) entry which is preliminary data.</text>
</comment>
<dbReference type="EMBL" id="MNAD01000521">
    <property type="protein sequence ID" value="OJT12120.1"/>
    <property type="molecule type" value="Genomic_DNA"/>
</dbReference>
<dbReference type="OrthoDB" id="3527137at2759"/>
<dbReference type="Proteomes" id="UP000184267">
    <property type="component" value="Unassembled WGS sequence"/>
</dbReference>
<keyword evidence="3" id="KW-1185">Reference proteome</keyword>
<dbReference type="OMA" id="TGSGCLW"/>